<name>A0ABN8EMH8_9GAMM</name>
<dbReference type="Pfam" id="PF00296">
    <property type="entry name" value="Bac_luciferase"/>
    <property type="match status" value="1"/>
</dbReference>
<organism evidence="2 3">
    <name type="scientific">Sinobacterium norvegicum</name>
    <dbReference type="NCBI Taxonomy" id="1641715"/>
    <lineage>
        <taxon>Bacteria</taxon>
        <taxon>Pseudomonadati</taxon>
        <taxon>Pseudomonadota</taxon>
        <taxon>Gammaproteobacteria</taxon>
        <taxon>Cellvibrionales</taxon>
        <taxon>Spongiibacteraceae</taxon>
        <taxon>Sinobacterium</taxon>
    </lineage>
</organism>
<sequence>MFRVYATTPEDMSPSDIGAFAQRVEAMGYDGLQVPDAIHDGFLLAALALNATRRIRVCIGVLVIFPRSPMNVAISAWDLQRLSSGRFELGLGTQVKGNIERRYSTPWTPPVKRMREYIEALRAIFDAFQHGTELHYIGDNYQFTRLQPFFNPGPIEHPHIPLLMGAVGPQMTRLAGKVADGILTHPTNTPPRYIGEIVRLRLQQGADDSGRNIEDCRLMLGSLIATGPDAAAVSSEREKWRQLLAFLFSTPAYWPSLELFGWRNRGEQLLACSRENRWAEMPGLLDDEMLDQFVPAASYDDIAGVLKQWFGRLTGYLTFPVPDDISNDAACAAAIASLKA</sequence>
<dbReference type="EMBL" id="CAKLPX010000003">
    <property type="protein sequence ID" value="CAH0992454.1"/>
    <property type="molecule type" value="Genomic_DNA"/>
</dbReference>
<proteinExistence type="predicted"/>
<dbReference type="InterPro" id="IPR011251">
    <property type="entry name" value="Luciferase-like_dom"/>
</dbReference>
<dbReference type="Gene3D" id="3.20.20.30">
    <property type="entry name" value="Luciferase-like domain"/>
    <property type="match status" value="1"/>
</dbReference>
<evidence type="ECO:0000313" key="2">
    <source>
        <dbReference type="EMBL" id="CAH0992454.1"/>
    </source>
</evidence>
<evidence type="ECO:0000259" key="1">
    <source>
        <dbReference type="Pfam" id="PF00296"/>
    </source>
</evidence>
<dbReference type="InterPro" id="IPR019919">
    <property type="entry name" value="Lucif-like_OxRdtase_MSMEG_2256"/>
</dbReference>
<keyword evidence="3" id="KW-1185">Reference proteome</keyword>
<dbReference type="SUPFAM" id="SSF51679">
    <property type="entry name" value="Bacterial luciferase-like"/>
    <property type="match status" value="1"/>
</dbReference>
<feature type="domain" description="Luciferase-like" evidence="1">
    <location>
        <begin position="10"/>
        <end position="308"/>
    </location>
</feature>
<dbReference type="InterPro" id="IPR036661">
    <property type="entry name" value="Luciferase-like_sf"/>
</dbReference>
<dbReference type="PANTHER" id="PTHR43244:SF2">
    <property type="entry name" value="CONSERVED HYPOTHETICAL ALANINE AND PROLINE-RICH PROTEIN"/>
    <property type="match status" value="1"/>
</dbReference>
<dbReference type="PANTHER" id="PTHR43244">
    <property type="match status" value="1"/>
</dbReference>
<evidence type="ECO:0000313" key="3">
    <source>
        <dbReference type="Proteomes" id="UP000838100"/>
    </source>
</evidence>
<gene>
    <name evidence="2" type="ORF">SIN8267_02576</name>
</gene>
<accession>A0ABN8EMH8</accession>
<reference evidence="2" key="1">
    <citation type="submission" date="2021-12" db="EMBL/GenBank/DDBJ databases">
        <authorList>
            <person name="Rodrigo-Torres L."/>
            <person name="Arahal R. D."/>
            <person name="Lucena T."/>
        </authorList>
    </citation>
    <scope>NUCLEOTIDE SEQUENCE</scope>
    <source>
        <strain evidence="2">CECT 8267</strain>
    </source>
</reference>
<dbReference type="CDD" id="cd01097">
    <property type="entry name" value="Tetrahydromethanopterin_reductase"/>
    <property type="match status" value="1"/>
</dbReference>
<dbReference type="InterPro" id="IPR050564">
    <property type="entry name" value="F420-G6PD/mer"/>
</dbReference>
<dbReference type="Proteomes" id="UP000838100">
    <property type="component" value="Unassembled WGS sequence"/>
</dbReference>
<dbReference type="NCBIfam" id="TIGR03617">
    <property type="entry name" value="F420_MSMEG_2256"/>
    <property type="match status" value="1"/>
</dbReference>
<comment type="caution">
    <text evidence="2">The sequence shown here is derived from an EMBL/GenBank/DDBJ whole genome shotgun (WGS) entry which is preliminary data.</text>
</comment>
<dbReference type="RefSeq" id="WP_237445139.1">
    <property type="nucleotide sequence ID" value="NZ_CAKLPX010000003.1"/>
</dbReference>
<protein>
    <recommendedName>
        <fullName evidence="1">Luciferase-like domain-containing protein</fullName>
    </recommendedName>
</protein>